<dbReference type="Proteomes" id="UP000268727">
    <property type="component" value="Unassembled WGS sequence"/>
</dbReference>
<evidence type="ECO:0000313" key="3">
    <source>
        <dbReference type="Proteomes" id="UP000268727"/>
    </source>
</evidence>
<dbReference type="PIRSF" id="PIRSF017393">
    <property type="entry name" value="MTase_SAV2177"/>
    <property type="match status" value="1"/>
</dbReference>
<dbReference type="GO" id="GO:0008168">
    <property type="term" value="F:methyltransferase activity"/>
    <property type="evidence" value="ECO:0007669"/>
    <property type="project" value="UniProtKB-KW"/>
</dbReference>
<dbReference type="InterPro" id="IPR029063">
    <property type="entry name" value="SAM-dependent_MTases_sf"/>
</dbReference>
<feature type="region of interest" description="Disordered" evidence="1">
    <location>
        <begin position="245"/>
        <end position="268"/>
    </location>
</feature>
<dbReference type="GO" id="GO:0032259">
    <property type="term" value="P:methylation"/>
    <property type="evidence" value="ECO:0007669"/>
    <property type="project" value="UniProtKB-KW"/>
</dbReference>
<keyword evidence="3" id="KW-1185">Reference proteome</keyword>
<dbReference type="EMBL" id="RJKM01000001">
    <property type="protein sequence ID" value="ROP37772.1"/>
    <property type="molecule type" value="Genomic_DNA"/>
</dbReference>
<organism evidence="2 3">
    <name type="scientific">Saccharothrix texasensis</name>
    <dbReference type="NCBI Taxonomy" id="103734"/>
    <lineage>
        <taxon>Bacteria</taxon>
        <taxon>Bacillati</taxon>
        <taxon>Actinomycetota</taxon>
        <taxon>Actinomycetes</taxon>
        <taxon>Pseudonocardiales</taxon>
        <taxon>Pseudonocardiaceae</taxon>
        <taxon>Saccharothrix</taxon>
    </lineage>
</organism>
<comment type="caution">
    <text evidence="2">The sequence shown here is derived from an EMBL/GenBank/DDBJ whole genome shotgun (WGS) entry which is preliminary data.</text>
</comment>
<reference evidence="2 3" key="1">
    <citation type="submission" date="2018-11" db="EMBL/GenBank/DDBJ databases">
        <title>Sequencing the genomes of 1000 actinobacteria strains.</title>
        <authorList>
            <person name="Klenk H.-P."/>
        </authorList>
    </citation>
    <scope>NUCLEOTIDE SEQUENCE [LARGE SCALE GENOMIC DNA]</scope>
    <source>
        <strain evidence="2 3">DSM 44231</strain>
    </source>
</reference>
<dbReference type="OrthoDB" id="3516042at2"/>
<evidence type="ECO:0000256" key="1">
    <source>
        <dbReference type="SAM" id="MobiDB-lite"/>
    </source>
</evidence>
<accession>A0A3N1H6D7</accession>
<dbReference type="InterPro" id="IPR006764">
    <property type="entry name" value="SAM_dep_MeTrfase_SAV2177_type"/>
</dbReference>
<dbReference type="RefSeq" id="WP_123743516.1">
    <property type="nucleotide sequence ID" value="NZ_RJKM01000001.1"/>
</dbReference>
<protein>
    <submittedName>
        <fullName evidence="2">S-adenosyl methyltransferase</fullName>
    </submittedName>
</protein>
<gene>
    <name evidence="2" type="ORF">EDD40_3096</name>
</gene>
<dbReference type="SUPFAM" id="SSF53335">
    <property type="entry name" value="S-adenosyl-L-methionine-dependent methyltransferases"/>
    <property type="match status" value="1"/>
</dbReference>
<dbReference type="Pfam" id="PF04672">
    <property type="entry name" value="Methyltransf_19"/>
    <property type="match status" value="1"/>
</dbReference>
<name>A0A3N1H6D7_9PSEU</name>
<sequence length="268" mass="28878">MADRLSWVPDDVNTGLPSAARLYDYLLGGGHNFAADRELAEEFLRAQPNGRAIARLNRAFLRRAVLHLVDAGVRQFLDLGSGIPTVGNVHEIAQKAAPGARVVYVDFEDVAVAHSQMILRDDDRSAVLREDLTEPDAVLAGARGTGLIDFAEPVGVLAVGVFHFVPPERDPAGVIAAYRDAVAPGSHLALSQFSSDLQPEEMAGVVAVMRQSPDPMFPRTRAEITALFDGFELVEPGVVPLPRWRPEEGSVPEDADRAGIFAGVGRKK</sequence>
<proteinExistence type="predicted"/>
<keyword evidence="2" id="KW-0808">Transferase</keyword>
<keyword evidence="2" id="KW-0489">Methyltransferase</keyword>
<evidence type="ECO:0000313" key="2">
    <source>
        <dbReference type="EMBL" id="ROP37772.1"/>
    </source>
</evidence>
<dbReference type="Gene3D" id="3.40.50.150">
    <property type="entry name" value="Vaccinia Virus protein VP39"/>
    <property type="match status" value="1"/>
</dbReference>
<dbReference type="AlphaFoldDB" id="A0A3N1H6D7"/>